<dbReference type="EMBL" id="ML742303">
    <property type="protein sequence ID" value="KAE8145896.1"/>
    <property type="molecule type" value="Genomic_DNA"/>
</dbReference>
<accession>A0A5N6THS9</accession>
<reference evidence="1 2" key="1">
    <citation type="submission" date="2019-04" db="EMBL/GenBank/DDBJ databases">
        <title>Friends and foes A comparative genomics study of 23 Aspergillus species from section Flavi.</title>
        <authorList>
            <consortium name="DOE Joint Genome Institute"/>
            <person name="Kjaerbolling I."/>
            <person name="Vesth T."/>
            <person name="Frisvad J.C."/>
            <person name="Nybo J.L."/>
            <person name="Theobald S."/>
            <person name="Kildgaard S."/>
            <person name="Isbrandt T."/>
            <person name="Kuo A."/>
            <person name="Sato A."/>
            <person name="Lyhne E.K."/>
            <person name="Kogle M.E."/>
            <person name="Wiebenga A."/>
            <person name="Kun R.S."/>
            <person name="Lubbers R.J."/>
            <person name="Makela M.R."/>
            <person name="Barry K."/>
            <person name="Chovatia M."/>
            <person name="Clum A."/>
            <person name="Daum C."/>
            <person name="Haridas S."/>
            <person name="He G."/>
            <person name="LaButti K."/>
            <person name="Lipzen A."/>
            <person name="Mondo S."/>
            <person name="Riley R."/>
            <person name="Salamov A."/>
            <person name="Simmons B.A."/>
            <person name="Magnuson J.K."/>
            <person name="Henrissat B."/>
            <person name="Mortensen U.H."/>
            <person name="Larsen T.O."/>
            <person name="Devries R.P."/>
            <person name="Grigoriev I.V."/>
            <person name="Machida M."/>
            <person name="Baker S.E."/>
            <person name="Andersen M.R."/>
        </authorList>
    </citation>
    <scope>NUCLEOTIDE SEQUENCE [LARGE SCALE GENOMIC DNA]</scope>
    <source>
        <strain evidence="1 2">IBT 18842</strain>
    </source>
</reference>
<name>A0A5N6THS9_ASPAV</name>
<keyword evidence="2" id="KW-1185">Reference proteome</keyword>
<dbReference type="AlphaFoldDB" id="A0A5N6THS9"/>
<dbReference type="Proteomes" id="UP000325780">
    <property type="component" value="Unassembled WGS sequence"/>
</dbReference>
<organism evidence="1 2">
    <name type="scientific">Aspergillus avenaceus</name>
    <dbReference type="NCBI Taxonomy" id="36643"/>
    <lineage>
        <taxon>Eukaryota</taxon>
        <taxon>Fungi</taxon>
        <taxon>Dikarya</taxon>
        <taxon>Ascomycota</taxon>
        <taxon>Pezizomycotina</taxon>
        <taxon>Eurotiomycetes</taxon>
        <taxon>Eurotiomycetidae</taxon>
        <taxon>Eurotiales</taxon>
        <taxon>Aspergillaceae</taxon>
        <taxon>Aspergillus</taxon>
        <taxon>Aspergillus subgen. Circumdati</taxon>
    </lineage>
</organism>
<sequence length="183" mass="20212">MPLELHSKEDLCAAALAVAKALGPHTTYALVGGSACALLGSHRATEDIDFVHQLFEVEPKTNHTKCMMGKPIPIQILAPPAQFRESFDELTPVVMIRNVKVLKPSLLLNAKCGAVVERSGEDKKKSDALDILFLLRYCARNDRPLPGEVPNATKQFVDVFNCMYHVETLWTDAGYDLENGCFK</sequence>
<gene>
    <name evidence="1" type="ORF">BDV25DRAFT_144225</name>
</gene>
<protein>
    <submittedName>
        <fullName evidence="1">Uncharacterized protein</fullName>
    </submittedName>
</protein>
<evidence type="ECO:0000313" key="1">
    <source>
        <dbReference type="EMBL" id="KAE8145896.1"/>
    </source>
</evidence>
<dbReference type="OrthoDB" id="5419802at2759"/>
<proteinExistence type="predicted"/>
<evidence type="ECO:0000313" key="2">
    <source>
        <dbReference type="Proteomes" id="UP000325780"/>
    </source>
</evidence>